<name>A0ABX2NAV5_9FIRM</name>
<organism evidence="1 2">
    <name type="scientific">Anaerococcus faecalis</name>
    <dbReference type="NCBI Taxonomy" id="2742993"/>
    <lineage>
        <taxon>Bacteria</taxon>
        <taxon>Bacillati</taxon>
        <taxon>Bacillota</taxon>
        <taxon>Tissierellia</taxon>
        <taxon>Tissierellales</taxon>
        <taxon>Peptoniphilaceae</taxon>
        <taxon>Anaerococcus</taxon>
    </lineage>
</organism>
<accession>A0ABX2NAV5</accession>
<protein>
    <submittedName>
        <fullName evidence="1">DUF739 domain-containing protein</fullName>
    </submittedName>
</protein>
<sequence>MYLRRDELKGIIVSKGKTQKDVADYLDMSEKTFNTKLKNGIFGSDDIDKMIDFLDIEDPMWIFFDRKVTLKDTKQISFVKLK</sequence>
<reference evidence="1 2" key="1">
    <citation type="submission" date="2020-06" db="EMBL/GenBank/DDBJ databases">
        <title>Anaerococcus sp. nov., isolated form swine feces.</title>
        <authorList>
            <person name="Yu S."/>
        </authorList>
    </citation>
    <scope>NUCLEOTIDE SEQUENCE [LARGE SCALE GENOMIC DNA]</scope>
    <source>
        <strain evidence="1 2">AGMB00486</strain>
    </source>
</reference>
<keyword evidence="2" id="KW-1185">Reference proteome</keyword>
<dbReference type="Proteomes" id="UP000540919">
    <property type="component" value="Unassembled WGS sequence"/>
</dbReference>
<gene>
    <name evidence="1" type="ORF">HV819_07580</name>
</gene>
<proteinExistence type="predicted"/>
<evidence type="ECO:0000313" key="2">
    <source>
        <dbReference type="Proteomes" id="UP000540919"/>
    </source>
</evidence>
<comment type="caution">
    <text evidence="1">The sequence shown here is derived from an EMBL/GenBank/DDBJ whole genome shotgun (WGS) entry which is preliminary data.</text>
</comment>
<dbReference type="EMBL" id="JABVBA010000007">
    <property type="protein sequence ID" value="NVF11837.1"/>
    <property type="molecule type" value="Genomic_DNA"/>
</dbReference>
<evidence type="ECO:0000313" key="1">
    <source>
        <dbReference type="EMBL" id="NVF11837.1"/>
    </source>
</evidence>